<name>A0A2U8FKQ4_9PAST</name>
<reference evidence="3" key="1">
    <citation type="submission" date="2018-05" db="EMBL/GenBank/DDBJ databases">
        <title>Complete genome sequence of Actinobacillus porcitonsillarum reference strain 9953L55 (CCUG 46996).</title>
        <authorList>
            <person name="Dona V."/>
            <person name="Perreten V."/>
        </authorList>
    </citation>
    <scope>NUCLEOTIDE SEQUENCE [LARGE SCALE GENOMIC DNA]</scope>
    <source>
        <strain evidence="3">9953L55</strain>
    </source>
</reference>
<accession>A0A2U8FKQ4</accession>
<organism evidence="2 3">
    <name type="scientific">Actinobacillus porcitonsillarum</name>
    <dbReference type="NCBI Taxonomy" id="189834"/>
    <lineage>
        <taxon>Bacteria</taxon>
        <taxon>Pseudomonadati</taxon>
        <taxon>Pseudomonadota</taxon>
        <taxon>Gammaproteobacteria</taxon>
        <taxon>Pasteurellales</taxon>
        <taxon>Pasteurellaceae</taxon>
        <taxon>Actinobacillus</taxon>
    </lineage>
</organism>
<gene>
    <name evidence="2" type="ORF">DDU33_09005</name>
</gene>
<feature type="signal peptide" evidence="1">
    <location>
        <begin position="1"/>
        <end position="18"/>
    </location>
</feature>
<dbReference type="RefSeq" id="WP_108924810.1">
    <property type="nucleotide sequence ID" value="NZ_CP029206.1"/>
</dbReference>
<dbReference type="AlphaFoldDB" id="A0A2U8FKQ4"/>
<keyword evidence="1" id="KW-0732">Signal</keyword>
<proteinExistence type="predicted"/>
<dbReference type="PIRSF" id="PIRSF008159">
    <property type="entry name" value="UCP008159_ABC"/>
    <property type="match status" value="1"/>
</dbReference>
<feature type="chain" id="PRO_5016015450" evidence="1">
    <location>
        <begin position="19"/>
        <end position="205"/>
    </location>
</feature>
<keyword evidence="3" id="KW-1185">Reference proteome</keyword>
<dbReference type="EMBL" id="CP029206">
    <property type="protein sequence ID" value="AWI51611.1"/>
    <property type="molecule type" value="Genomic_DNA"/>
</dbReference>
<dbReference type="Proteomes" id="UP000244920">
    <property type="component" value="Chromosome"/>
</dbReference>
<evidence type="ECO:0000313" key="2">
    <source>
        <dbReference type="EMBL" id="AWI51611.1"/>
    </source>
</evidence>
<evidence type="ECO:0000313" key="3">
    <source>
        <dbReference type="Proteomes" id="UP000244920"/>
    </source>
</evidence>
<dbReference type="InterPro" id="IPR016537">
    <property type="entry name" value="UCP008159_ABC"/>
</dbReference>
<evidence type="ECO:0000256" key="1">
    <source>
        <dbReference type="SAM" id="SignalP"/>
    </source>
</evidence>
<dbReference type="KEGG" id="apor:DDU33_09005"/>
<protein>
    <submittedName>
        <fullName evidence="2">DUF1007 domain-containing protein</fullName>
    </submittedName>
</protein>
<dbReference type="Pfam" id="PF06226">
    <property type="entry name" value="DUF1007"/>
    <property type="match status" value="1"/>
</dbReference>
<dbReference type="InterPro" id="IPR010412">
    <property type="entry name" value="DUF1007"/>
</dbReference>
<sequence>MKYILFSLLSLFSVSLWAHPHSFVDLKTKALVNDKTLTGFQMDWTLDEIASSTLIYELQASDRPDKTKSTILNEMIETAKEEHYFSYLYNQKNDLIKFTDKPEDYAFEIKNNRIIFTVKFYLEKPQQLGELPTVLMTYEPTYYMGMEYNSEKELAMTDPNCQIQLIQPKVDNSLKQYASGLDKDQTPEDGSLGRHFAQKVSMTCK</sequence>